<dbReference type="PROSITE" id="PS50887">
    <property type="entry name" value="GGDEF"/>
    <property type="match status" value="1"/>
</dbReference>
<dbReference type="Pfam" id="PF00990">
    <property type="entry name" value="GGDEF"/>
    <property type="match status" value="1"/>
</dbReference>
<feature type="domain" description="GGDEF" evidence="7">
    <location>
        <begin position="521"/>
        <end position="646"/>
    </location>
</feature>
<dbReference type="InterPro" id="IPR043128">
    <property type="entry name" value="Rev_trsase/Diguanyl_cyclase"/>
</dbReference>
<dbReference type="Gene3D" id="3.30.450.40">
    <property type="match status" value="1"/>
</dbReference>
<proteinExistence type="predicted"/>
<dbReference type="Gene3D" id="3.30.450.270">
    <property type="match status" value="1"/>
</dbReference>
<evidence type="ECO:0000256" key="1">
    <source>
        <dbReference type="ARBA" id="ARBA00022543"/>
    </source>
</evidence>
<dbReference type="Gene3D" id="3.30.70.270">
    <property type="match status" value="1"/>
</dbReference>
<dbReference type="InterPro" id="IPR029787">
    <property type="entry name" value="Nucleotide_cyclase"/>
</dbReference>
<dbReference type="InterPro" id="IPR029016">
    <property type="entry name" value="GAF-like_dom_sf"/>
</dbReference>
<dbReference type="InterPro" id="IPR000160">
    <property type="entry name" value="GGDEF_dom"/>
</dbReference>
<dbReference type="InterPro" id="IPR043150">
    <property type="entry name" value="Phytochrome_PHY_sf"/>
</dbReference>
<dbReference type="InterPro" id="IPR013515">
    <property type="entry name" value="Phytochrome_cen-reg"/>
</dbReference>
<dbReference type="GO" id="GO:0009881">
    <property type="term" value="F:photoreceptor activity"/>
    <property type="evidence" value="ECO:0007669"/>
    <property type="project" value="UniProtKB-KW"/>
</dbReference>
<sequence>MTELFALSPEESARRTSDESARLTECAAEPIRMIGRVQSHGILLGLDEPSGTVVLASANAEDLLGRVLRDEHEDLGRIVAHSTALDPAQTEFEGRAVDVMVHRGSSPLLVEIEPTSRELEYTRTGAVSAIQRLAEISELDELYVAVAREIKALSGFERVMVYEFHADGHGQVVADEREPDMEPYFGLHFPASDIPSQARALYIEKRSRVIADTEDPGVPILTLLAEEAPIDLGPTELRASSPHHLTFMRNMGQAATFSLSLVVDGNLVGMITCAHRTPRRLPVLLRRALEVLAGQLSLQMGLLRRIHHLERDIDAQRRRSAVMATLYERSNPGEALTTGERTMLDIVPSDGALVRLKGVVHTVGVVPPPSRLFAIIDALGPGGHALEALPLTHPEAAATVPGVAGLLVVPLGDGGDCIVYVRSEVTQTVEWLGDQRPENRDHALSPRRSFSAWRESVTGRSLPWGILAQDAQDFGRALRGALDARAQAELADLALQDPLTGLHNRRFLEGLLGGMEGEEAARLTVIFFDIDEFKSINDVYGHSAGDLVLSVIAERLQSAVRSGDAVVRLGGDEFVIACPETEVAEAEQIATRALQAIGHPIEIHGESIIVRASAGVVSGGAGGDILTSADAAMYRAKHAGGGQVSV</sequence>
<name>A0A7W9CE68_9MICO</name>
<dbReference type="Pfam" id="PF00360">
    <property type="entry name" value="PHY"/>
    <property type="match status" value="1"/>
</dbReference>
<dbReference type="PANTHER" id="PTHR45138">
    <property type="entry name" value="REGULATORY COMPONENTS OF SENSORY TRANSDUCTION SYSTEM"/>
    <property type="match status" value="1"/>
</dbReference>
<dbReference type="GO" id="GO:0005886">
    <property type="term" value="C:plasma membrane"/>
    <property type="evidence" value="ECO:0007669"/>
    <property type="project" value="TreeGrafter"/>
</dbReference>
<dbReference type="PRINTS" id="PR01033">
    <property type="entry name" value="PHYTOCHROME"/>
</dbReference>
<dbReference type="SMART" id="SM00267">
    <property type="entry name" value="GGDEF"/>
    <property type="match status" value="1"/>
</dbReference>
<dbReference type="InterPro" id="IPR003018">
    <property type="entry name" value="GAF"/>
</dbReference>
<dbReference type="GO" id="GO:0043709">
    <property type="term" value="P:cell adhesion involved in single-species biofilm formation"/>
    <property type="evidence" value="ECO:0007669"/>
    <property type="project" value="TreeGrafter"/>
</dbReference>
<evidence type="ECO:0000313" key="8">
    <source>
        <dbReference type="EMBL" id="MBB5743985.1"/>
    </source>
</evidence>
<keyword evidence="2" id="KW-0716">Sensory transduction</keyword>
<protein>
    <submittedName>
        <fullName evidence="8">Diguanylate cyclase (GGDEF)-like protein</fullName>
    </submittedName>
</protein>
<dbReference type="SUPFAM" id="SSF55781">
    <property type="entry name" value="GAF domain-like"/>
    <property type="match status" value="2"/>
</dbReference>
<gene>
    <name evidence="8" type="ORF">HD600_002482</name>
</gene>
<dbReference type="SUPFAM" id="SSF55785">
    <property type="entry name" value="PYP-like sensor domain (PAS domain)"/>
    <property type="match status" value="1"/>
</dbReference>
<dbReference type="GO" id="GO:0009584">
    <property type="term" value="P:detection of visible light"/>
    <property type="evidence" value="ECO:0007669"/>
    <property type="project" value="InterPro"/>
</dbReference>
<dbReference type="InterPro" id="IPR001294">
    <property type="entry name" value="Phytochrome"/>
</dbReference>
<dbReference type="EMBL" id="JACHMU010000001">
    <property type="protein sequence ID" value="MBB5743985.1"/>
    <property type="molecule type" value="Genomic_DNA"/>
</dbReference>
<dbReference type="RefSeq" id="WP_277816230.1">
    <property type="nucleotide sequence ID" value="NZ_BAAAPG010000001.1"/>
</dbReference>
<dbReference type="GO" id="GO:0052621">
    <property type="term" value="F:diguanylate cyclase activity"/>
    <property type="evidence" value="ECO:0007669"/>
    <property type="project" value="TreeGrafter"/>
</dbReference>
<evidence type="ECO:0000259" key="7">
    <source>
        <dbReference type="PROSITE" id="PS50887"/>
    </source>
</evidence>
<dbReference type="Pfam" id="PF08446">
    <property type="entry name" value="PAS_2"/>
    <property type="match status" value="1"/>
</dbReference>
<keyword evidence="9" id="KW-1185">Reference proteome</keyword>
<keyword evidence="4" id="KW-0675">Receptor</keyword>
<keyword evidence="3" id="KW-0157">Chromophore</keyword>
<dbReference type="AlphaFoldDB" id="A0A7W9CE68"/>
<feature type="region of interest" description="Disordered" evidence="5">
    <location>
        <begin position="1"/>
        <end position="21"/>
    </location>
</feature>
<dbReference type="PROSITE" id="PS50046">
    <property type="entry name" value="PHYTOCHROME_2"/>
    <property type="match status" value="1"/>
</dbReference>
<reference evidence="8 9" key="1">
    <citation type="submission" date="2020-08" db="EMBL/GenBank/DDBJ databases">
        <title>Sequencing the genomes of 1000 actinobacteria strains.</title>
        <authorList>
            <person name="Klenk H.-P."/>
        </authorList>
    </citation>
    <scope>NUCLEOTIDE SEQUENCE [LARGE SCALE GENOMIC DNA]</scope>
    <source>
        <strain evidence="8 9">DSM 24823</strain>
    </source>
</reference>
<dbReference type="SMART" id="SM00065">
    <property type="entry name" value="GAF"/>
    <property type="match status" value="1"/>
</dbReference>
<dbReference type="GO" id="GO:1902201">
    <property type="term" value="P:negative regulation of bacterial-type flagellum-dependent cell motility"/>
    <property type="evidence" value="ECO:0007669"/>
    <property type="project" value="TreeGrafter"/>
</dbReference>
<dbReference type="InterPro" id="IPR013654">
    <property type="entry name" value="PAS_2"/>
</dbReference>
<keyword evidence="1" id="KW-0600">Photoreceptor protein</keyword>
<dbReference type="GO" id="GO:0006355">
    <property type="term" value="P:regulation of DNA-templated transcription"/>
    <property type="evidence" value="ECO:0007669"/>
    <property type="project" value="InterPro"/>
</dbReference>
<comment type="caution">
    <text evidence="8">The sequence shown here is derived from an EMBL/GenBank/DDBJ whole genome shotgun (WGS) entry which is preliminary data.</text>
</comment>
<dbReference type="InterPro" id="IPR016132">
    <property type="entry name" value="Phyto_chromo_attachment"/>
</dbReference>
<dbReference type="CDD" id="cd01949">
    <property type="entry name" value="GGDEF"/>
    <property type="match status" value="1"/>
</dbReference>
<dbReference type="InterPro" id="IPR035965">
    <property type="entry name" value="PAS-like_dom_sf"/>
</dbReference>
<dbReference type="Gene3D" id="3.30.450.20">
    <property type="entry name" value="PAS domain"/>
    <property type="match status" value="1"/>
</dbReference>
<organism evidence="8 9">
    <name type="scientific">Microbacterium ginsengiterrae</name>
    <dbReference type="NCBI Taxonomy" id="546115"/>
    <lineage>
        <taxon>Bacteria</taxon>
        <taxon>Bacillati</taxon>
        <taxon>Actinomycetota</taxon>
        <taxon>Actinomycetes</taxon>
        <taxon>Micrococcales</taxon>
        <taxon>Microbacteriaceae</taxon>
        <taxon>Microbacterium</taxon>
    </lineage>
</organism>
<evidence type="ECO:0000256" key="3">
    <source>
        <dbReference type="ARBA" id="ARBA00022991"/>
    </source>
</evidence>
<dbReference type="NCBIfam" id="TIGR00254">
    <property type="entry name" value="GGDEF"/>
    <property type="match status" value="1"/>
</dbReference>
<evidence type="ECO:0000313" key="9">
    <source>
        <dbReference type="Proteomes" id="UP000517712"/>
    </source>
</evidence>
<evidence type="ECO:0000256" key="4">
    <source>
        <dbReference type="ARBA" id="ARBA00023170"/>
    </source>
</evidence>
<dbReference type="Proteomes" id="UP000517712">
    <property type="component" value="Unassembled WGS sequence"/>
</dbReference>
<evidence type="ECO:0000259" key="6">
    <source>
        <dbReference type="PROSITE" id="PS50046"/>
    </source>
</evidence>
<feature type="domain" description="Phytochrome chromophore attachment site" evidence="6">
    <location>
        <begin position="138"/>
        <end position="294"/>
    </location>
</feature>
<dbReference type="InterPro" id="IPR050469">
    <property type="entry name" value="Diguanylate_Cyclase"/>
</dbReference>
<accession>A0A7W9CE68</accession>
<dbReference type="SUPFAM" id="SSF55073">
    <property type="entry name" value="Nucleotide cyclase"/>
    <property type="match status" value="1"/>
</dbReference>
<dbReference type="Pfam" id="PF01590">
    <property type="entry name" value="GAF"/>
    <property type="match status" value="1"/>
</dbReference>
<evidence type="ECO:0000256" key="2">
    <source>
        <dbReference type="ARBA" id="ARBA00022606"/>
    </source>
</evidence>
<feature type="compositionally biased region" description="Basic and acidic residues" evidence="5">
    <location>
        <begin position="11"/>
        <end position="21"/>
    </location>
</feature>
<evidence type="ECO:0000256" key="5">
    <source>
        <dbReference type="SAM" id="MobiDB-lite"/>
    </source>
</evidence>
<dbReference type="PANTHER" id="PTHR45138:SF9">
    <property type="entry name" value="DIGUANYLATE CYCLASE DGCM-RELATED"/>
    <property type="match status" value="1"/>
</dbReference>